<name>A0A3D8GTF7_9BACI</name>
<sequence length="61" mass="7175">MFSLNIIAISQLYFKFISKNILPIEFDYLSELSVISKKDSACLKRYFPIQKNVLPLDRTLF</sequence>
<organism evidence="1 2">
    <name type="scientific">Neobacillus piezotolerans</name>
    <dbReference type="NCBI Taxonomy" id="2259171"/>
    <lineage>
        <taxon>Bacteria</taxon>
        <taxon>Bacillati</taxon>
        <taxon>Bacillota</taxon>
        <taxon>Bacilli</taxon>
        <taxon>Bacillales</taxon>
        <taxon>Bacillaceae</taxon>
        <taxon>Neobacillus</taxon>
    </lineage>
</organism>
<evidence type="ECO:0000313" key="1">
    <source>
        <dbReference type="EMBL" id="RDU37612.1"/>
    </source>
</evidence>
<dbReference type="Proteomes" id="UP000257144">
    <property type="component" value="Unassembled WGS sequence"/>
</dbReference>
<comment type="caution">
    <text evidence="1">The sequence shown here is derived from an EMBL/GenBank/DDBJ whole genome shotgun (WGS) entry which is preliminary data.</text>
</comment>
<dbReference type="EMBL" id="QNQT01000002">
    <property type="protein sequence ID" value="RDU37612.1"/>
    <property type="molecule type" value="Genomic_DNA"/>
</dbReference>
<proteinExistence type="predicted"/>
<keyword evidence="2" id="KW-1185">Reference proteome</keyword>
<reference evidence="1 2" key="1">
    <citation type="submission" date="2018-07" db="EMBL/GenBank/DDBJ databases">
        <title>Bacillus sp. YLB-04 draft genome sequence.</title>
        <authorList>
            <person name="Yu L."/>
            <person name="Tang X."/>
        </authorList>
    </citation>
    <scope>NUCLEOTIDE SEQUENCE [LARGE SCALE GENOMIC DNA]</scope>
    <source>
        <strain evidence="1 2">YLB-04</strain>
    </source>
</reference>
<dbReference type="AlphaFoldDB" id="A0A3D8GTF7"/>
<gene>
    <name evidence="1" type="ORF">DRW41_07155</name>
</gene>
<evidence type="ECO:0000313" key="2">
    <source>
        <dbReference type="Proteomes" id="UP000257144"/>
    </source>
</evidence>
<accession>A0A3D8GTF7</accession>
<protein>
    <submittedName>
        <fullName evidence="1">Uncharacterized protein</fullName>
    </submittedName>
</protein>